<protein>
    <submittedName>
        <fullName evidence="1">Uncharacterized protein</fullName>
    </submittedName>
</protein>
<dbReference type="Proteomes" id="UP000597507">
    <property type="component" value="Unassembled WGS sequence"/>
</dbReference>
<reference evidence="1 2" key="1">
    <citation type="journal article" date="2014" name="Int. J. Syst. Evol. Microbiol.">
        <title>Complete genome sequence of Corynebacterium casei LMG S-19264T (=DSM 44701T), isolated from a smear-ripened cheese.</title>
        <authorList>
            <consortium name="US DOE Joint Genome Institute (JGI-PGF)"/>
            <person name="Walter F."/>
            <person name="Albersmeier A."/>
            <person name="Kalinowski J."/>
            <person name="Ruckert C."/>
        </authorList>
    </citation>
    <scope>NUCLEOTIDE SEQUENCE [LARGE SCALE GENOMIC DNA]</scope>
    <source>
        <strain evidence="1 2">CGMCC 1.16330</strain>
    </source>
</reference>
<gene>
    <name evidence="1" type="ORF">GCM10010964_32240</name>
</gene>
<evidence type="ECO:0000313" key="2">
    <source>
        <dbReference type="Proteomes" id="UP000597507"/>
    </source>
</evidence>
<organism evidence="1 2">
    <name type="scientific">Caldovatus sediminis</name>
    <dbReference type="NCBI Taxonomy" id="2041189"/>
    <lineage>
        <taxon>Bacteria</taxon>
        <taxon>Pseudomonadati</taxon>
        <taxon>Pseudomonadota</taxon>
        <taxon>Alphaproteobacteria</taxon>
        <taxon>Acetobacterales</taxon>
        <taxon>Roseomonadaceae</taxon>
        <taxon>Caldovatus</taxon>
    </lineage>
</organism>
<comment type="caution">
    <text evidence="1">The sequence shown here is derived from an EMBL/GenBank/DDBJ whole genome shotgun (WGS) entry which is preliminary data.</text>
</comment>
<sequence length="64" mass="6901">MPADPADVASALAYALRFDERGRPRRGSVWEMAAALLAEQLAAQLERANFVVMRKAPQPPHGAG</sequence>
<dbReference type="EMBL" id="BMKS01000011">
    <property type="protein sequence ID" value="GGG42304.1"/>
    <property type="molecule type" value="Genomic_DNA"/>
</dbReference>
<dbReference type="AlphaFoldDB" id="A0A8J2ZCX3"/>
<accession>A0A8J2ZCX3</accession>
<keyword evidence="2" id="KW-1185">Reference proteome</keyword>
<evidence type="ECO:0000313" key="1">
    <source>
        <dbReference type="EMBL" id="GGG42304.1"/>
    </source>
</evidence>
<dbReference type="RefSeq" id="WP_188902076.1">
    <property type="nucleotide sequence ID" value="NZ_BMKS01000011.1"/>
</dbReference>
<proteinExistence type="predicted"/>
<name>A0A8J2ZCX3_9PROT</name>